<dbReference type="RefSeq" id="WP_021740022.1">
    <property type="nucleotide sequence ID" value="NZ_KI271163.1"/>
</dbReference>
<dbReference type="PATRIC" id="fig|1256908.3.peg.1453"/>
<evidence type="ECO:0000313" key="2">
    <source>
        <dbReference type="Proteomes" id="UP000016608"/>
    </source>
</evidence>
<proteinExistence type="predicted"/>
<evidence type="ECO:0000313" key="1">
    <source>
        <dbReference type="EMBL" id="ERK46917.1"/>
    </source>
</evidence>
<sequence>MYLLSKKQLEGILTTALLQTETLTGVRLASDVLVKCVDDAMCAAKTDAIINQQLYEMYKSVEKE</sequence>
<dbReference type="AlphaFoldDB" id="U2R896"/>
<dbReference type="HOGENOM" id="CLU_2861087_0_0_9"/>
<dbReference type="Proteomes" id="UP000016608">
    <property type="component" value="Unassembled WGS sequence"/>
</dbReference>
<reference evidence="1 2" key="1">
    <citation type="submission" date="2013-06" db="EMBL/GenBank/DDBJ databases">
        <authorList>
            <person name="Weinstock G."/>
            <person name="Sodergren E."/>
            <person name="Lobos E.A."/>
            <person name="Fulton L."/>
            <person name="Fulton R."/>
            <person name="Courtney L."/>
            <person name="Fronick C."/>
            <person name="O'Laughlin M."/>
            <person name="Godfrey J."/>
            <person name="Wilson R.M."/>
            <person name="Miner T."/>
            <person name="Farmer C."/>
            <person name="Delehaunty K."/>
            <person name="Cordes M."/>
            <person name="Minx P."/>
            <person name="Tomlinson C."/>
            <person name="Chen J."/>
            <person name="Wollam A."/>
            <person name="Pepin K.H."/>
            <person name="Bhonagiri V."/>
            <person name="Zhang X."/>
            <person name="Warren W."/>
            <person name="Mitreva M."/>
            <person name="Mardis E.R."/>
            <person name="Wilson R.K."/>
        </authorList>
    </citation>
    <scope>NUCLEOTIDE SEQUENCE [LARGE SCALE GENOMIC DNA]</scope>
    <source>
        <strain evidence="1 2">ATCC 29099</strain>
    </source>
</reference>
<dbReference type="EMBL" id="AWVJ01000093">
    <property type="protein sequence ID" value="ERK46917.1"/>
    <property type="molecule type" value="Genomic_DNA"/>
</dbReference>
<dbReference type="GeneID" id="42787389"/>
<comment type="caution">
    <text evidence="1">The sequence shown here is derived from an EMBL/GenBank/DDBJ whole genome shotgun (WGS) entry which is preliminary data.</text>
</comment>
<organism evidence="1 2">
    <name type="scientific">Eubacterium ramulus ATCC 29099</name>
    <dbReference type="NCBI Taxonomy" id="1256908"/>
    <lineage>
        <taxon>Bacteria</taxon>
        <taxon>Bacillati</taxon>
        <taxon>Bacillota</taxon>
        <taxon>Clostridia</taxon>
        <taxon>Eubacteriales</taxon>
        <taxon>Eubacteriaceae</taxon>
        <taxon>Eubacterium</taxon>
    </lineage>
</organism>
<keyword evidence="2" id="KW-1185">Reference proteome</keyword>
<protein>
    <submittedName>
        <fullName evidence="1">Uncharacterized protein</fullName>
    </submittedName>
</protein>
<name>U2R896_EUBRA</name>
<accession>U2R896</accession>
<gene>
    <name evidence="1" type="ORF">HMPREF0373_01567</name>
</gene>